<dbReference type="EMBL" id="CAEZWW010000134">
    <property type="protein sequence ID" value="CAB4678627.1"/>
    <property type="molecule type" value="Genomic_DNA"/>
</dbReference>
<name>A0A6J6UHK7_9ZZZZ</name>
<evidence type="ECO:0000313" key="3">
    <source>
        <dbReference type="EMBL" id="CAB4759421.1"/>
    </source>
</evidence>
<dbReference type="SUPFAM" id="SSF53056">
    <property type="entry name" value="beta-carbonic anhydrase, cab"/>
    <property type="match status" value="1"/>
</dbReference>
<evidence type="ECO:0000256" key="1">
    <source>
        <dbReference type="ARBA" id="ARBA00006217"/>
    </source>
</evidence>
<proteinExistence type="inferred from homology"/>
<accession>A0A6J6UHK7</accession>
<dbReference type="SMART" id="SM00947">
    <property type="entry name" value="Pro_CA"/>
    <property type="match status" value="1"/>
</dbReference>
<dbReference type="EMBL" id="CAEZZA010000225">
    <property type="protein sequence ID" value="CAB4759421.1"/>
    <property type="molecule type" value="Genomic_DNA"/>
</dbReference>
<evidence type="ECO:0000313" key="2">
    <source>
        <dbReference type="EMBL" id="CAB4678627.1"/>
    </source>
</evidence>
<organism evidence="3">
    <name type="scientific">freshwater metagenome</name>
    <dbReference type="NCBI Taxonomy" id="449393"/>
    <lineage>
        <taxon>unclassified sequences</taxon>
        <taxon>metagenomes</taxon>
        <taxon>ecological metagenomes</taxon>
    </lineage>
</organism>
<dbReference type="InterPro" id="IPR001765">
    <property type="entry name" value="Carbonic_anhydrase"/>
</dbReference>
<dbReference type="GO" id="GO:0004089">
    <property type="term" value="F:carbonate dehydratase activity"/>
    <property type="evidence" value="ECO:0007669"/>
    <property type="project" value="InterPro"/>
</dbReference>
<dbReference type="PANTHER" id="PTHR11002:SF79">
    <property type="entry name" value="CARBONIC ANHYDRASE 2"/>
    <property type="match status" value="1"/>
</dbReference>
<reference evidence="3" key="1">
    <citation type="submission" date="2020-05" db="EMBL/GenBank/DDBJ databases">
        <authorList>
            <person name="Chiriac C."/>
            <person name="Salcher M."/>
            <person name="Ghai R."/>
            <person name="Kavagutti S V."/>
        </authorList>
    </citation>
    <scope>NUCLEOTIDE SEQUENCE</scope>
</reference>
<dbReference type="InterPro" id="IPR006311">
    <property type="entry name" value="TAT_signal"/>
</dbReference>
<dbReference type="Pfam" id="PF00484">
    <property type="entry name" value="Pro_CA"/>
    <property type="match status" value="1"/>
</dbReference>
<dbReference type="PROSITE" id="PS51318">
    <property type="entry name" value="TAT"/>
    <property type="match status" value="1"/>
</dbReference>
<dbReference type="InterPro" id="IPR036874">
    <property type="entry name" value="Carbonic_anhydrase_sf"/>
</dbReference>
<dbReference type="Gene3D" id="3.40.1050.10">
    <property type="entry name" value="Carbonic anhydrase"/>
    <property type="match status" value="1"/>
</dbReference>
<dbReference type="PANTHER" id="PTHR11002">
    <property type="entry name" value="CARBONIC ANHYDRASE"/>
    <property type="match status" value="1"/>
</dbReference>
<sequence length="225" mass="23020">MDLSRRRFMILGASAATLAAIPFAGATAAGAAELVSPAEALKRLKLGNTRSANGNLVAKNYSPLGSTPAKGQKPFAAILSCGDSRVNPDNIFDTAPGNLFVVRNAGNVCEDVGLGSLEFAAAALGVSLIVVLGHTHCGAVVASENSIKTGELPPTHLDAFVERIIPGIENLPPGHTTNDAIATNATYQASRVENRSSIISGITSTGKLGIVSGVYGLASGRVTWL</sequence>
<dbReference type="AlphaFoldDB" id="A0A6J6UHK7"/>
<gene>
    <name evidence="2" type="ORF">UFOPK2310_01073</name>
    <name evidence="3" type="ORF">UFOPK2809_01340</name>
</gene>
<protein>
    <submittedName>
        <fullName evidence="3">Unannotated protein</fullName>
    </submittedName>
</protein>
<comment type="similarity">
    <text evidence="1">Belongs to the beta-class carbonic anhydrase family.</text>
</comment>
<dbReference type="GO" id="GO:0008270">
    <property type="term" value="F:zinc ion binding"/>
    <property type="evidence" value="ECO:0007669"/>
    <property type="project" value="InterPro"/>
</dbReference>